<dbReference type="AlphaFoldDB" id="A0AAV5D2T9"/>
<gene>
    <name evidence="1" type="primary">ga22472</name>
    <name evidence="1" type="ORF">PR202_ga22472</name>
</gene>
<comment type="caution">
    <text evidence="1">The sequence shown here is derived from an EMBL/GenBank/DDBJ whole genome shotgun (WGS) entry which is preliminary data.</text>
</comment>
<dbReference type="EMBL" id="BQKI01000011">
    <property type="protein sequence ID" value="GJN04892.1"/>
    <property type="molecule type" value="Genomic_DNA"/>
</dbReference>
<sequence length="72" mass="8260">MQKNWLLPDALQLPTTRPDWLSMTYKAKVEPLKDAYLSDNCISTSAAPTYFPAHFFTTHSPEGKTWENRTCP</sequence>
<accession>A0AAV5D2T9</accession>
<dbReference type="PANTHER" id="PTHR32176">
    <property type="entry name" value="XYLOSE ISOMERASE"/>
    <property type="match status" value="1"/>
</dbReference>
<protein>
    <submittedName>
        <fullName evidence="1">Uncharacterized protein</fullName>
    </submittedName>
</protein>
<dbReference type="GO" id="GO:0004620">
    <property type="term" value="F:phospholipase activity"/>
    <property type="evidence" value="ECO:0007669"/>
    <property type="project" value="TreeGrafter"/>
</dbReference>
<name>A0AAV5D2T9_ELECO</name>
<dbReference type="Gene3D" id="3.40.1090.10">
    <property type="entry name" value="Cytosolic phospholipase A2 catalytic domain"/>
    <property type="match status" value="1"/>
</dbReference>
<evidence type="ECO:0000313" key="2">
    <source>
        <dbReference type="Proteomes" id="UP001054889"/>
    </source>
</evidence>
<organism evidence="1 2">
    <name type="scientific">Eleusine coracana subsp. coracana</name>
    <dbReference type="NCBI Taxonomy" id="191504"/>
    <lineage>
        <taxon>Eukaryota</taxon>
        <taxon>Viridiplantae</taxon>
        <taxon>Streptophyta</taxon>
        <taxon>Embryophyta</taxon>
        <taxon>Tracheophyta</taxon>
        <taxon>Spermatophyta</taxon>
        <taxon>Magnoliopsida</taxon>
        <taxon>Liliopsida</taxon>
        <taxon>Poales</taxon>
        <taxon>Poaceae</taxon>
        <taxon>PACMAD clade</taxon>
        <taxon>Chloridoideae</taxon>
        <taxon>Cynodonteae</taxon>
        <taxon>Eleusininae</taxon>
        <taxon>Eleusine</taxon>
    </lineage>
</organism>
<reference evidence="1" key="2">
    <citation type="submission" date="2021-12" db="EMBL/GenBank/DDBJ databases">
        <title>Resequencing data analysis of finger millet.</title>
        <authorList>
            <person name="Hatakeyama M."/>
            <person name="Aluri S."/>
            <person name="Balachadran M.T."/>
            <person name="Sivarajan S.R."/>
            <person name="Poveda L."/>
            <person name="Shimizu-Inatsugi R."/>
            <person name="Schlapbach R."/>
            <person name="Sreeman S.M."/>
            <person name="Shimizu K.K."/>
        </authorList>
    </citation>
    <scope>NUCLEOTIDE SEQUENCE</scope>
</reference>
<keyword evidence="2" id="KW-1185">Reference proteome</keyword>
<proteinExistence type="predicted"/>
<dbReference type="InterPro" id="IPR016035">
    <property type="entry name" value="Acyl_Trfase/lysoPLipase"/>
</dbReference>
<dbReference type="SUPFAM" id="SSF52151">
    <property type="entry name" value="FabD/lysophospholipase-like"/>
    <property type="match status" value="1"/>
</dbReference>
<dbReference type="Proteomes" id="UP001054889">
    <property type="component" value="Unassembled WGS sequence"/>
</dbReference>
<dbReference type="PANTHER" id="PTHR32176:SF27">
    <property type="entry name" value="PATATIN"/>
    <property type="match status" value="1"/>
</dbReference>
<evidence type="ECO:0000313" key="1">
    <source>
        <dbReference type="EMBL" id="GJN04892.1"/>
    </source>
</evidence>
<dbReference type="GO" id="GO:0047372">
    <property type="term" value="F:monoacylglycerol lipase activity"/>
    <property type="evidence" value="ECO:0007669"/>
    <property type="project" value="TreeGrafter"/>
</dbReference>
<reference evidence="1" key="1">
    <citation type="journal article" date="2018" name="DNA Res.">
        <title>Multiple hybrid de novo genome assembly of finger millet, an orphan allotetraploid crop.</title>
        <authorList>
            <person name="Hatakeyama M."/>
            <person name="Aluri S."/>
            <person name="Balachadran M.T."/>
            <person name="Sivarajan S.R."/>
            <person name="Patrignani A."/>
            <person name="Gruter S."/>
            <person name="Poveda L."/>
            <person name="Shimizu-Inatsugi R."/>
            <person name="Baeten J."/>
            <person name="Francoijs K.J."/>
            <person name="Nataraja K.N."/>
            <person name="Reddy Y.A.N."/>
            <person name="Phadnis S."/>
            <person name="Ravikumar R.L."/>
            <person name="Schlapbach R."/>
            <person name="Sreeman S.M."/>
            <person name="Shimizu K.K."/>
        </authorList>
    </citation>
    <scope>NUCLEOTIDE SEQUENCE</scope>
</reference>